<keyword evidence="3" id="KW-1185">Reference proteome</keyword>
<sequence length="430" mass="47273">MKYLKYVLGIIAILVIGFFLLGIIKSEVSYDCEVMVDKPLAESWATSQDPNKMADWLMGFQRIEHISGTPDTVGAVSDVYFITEGEEMVIRETITEIVPNESISMTFTSDFMNMDYKLSMSDVDGKTKISSSTTAKGNGIVSKSIMALAGGSVKAQEETNLTNLKKVIEETKSSIPTFISETSELTHCESAVYDSKNNRVYASLIGNSEDGDGSIATINLDGKILNKTFIAALNDPKGIAITEDKLYVSDVTELVEADIKTGQILKKYTLPSIAFLNDVAIDNSGNVYVSDTRTSEIYKLDTEGNFTLWLANDALDKPNGLLVQDNTMYVASWGSAPEGGRLSKIDMATKSVDTISSIIGNLDGIRPYNDKHMIISDWKSGNIHLIDYKGNTKKILTVGQSVGDIAYVKEKELLLLPMNKQSRLLFYKLK</sequence>
<dbReference type="Gene3D" id="3.30.530.20">
    <property type="match status" value="1"/>
</dbReference>
<evidence type="ECO:0000313" key="2">
    <source>
        <dbReference type="EMBL" id="GGI57630.1"/>
    </source>
</evidence>
<protein>
    <submittedName>
        <fullName evidence="2">Uncharacterized protein</fullName>
    </submittedName>
</protein>
<accession>A0ABQ2BYR2</accession>
<dbReference type="Proteomes" id="UP000624701">
    <property type="component" value="Unassembled WGS sequence"/>
</dbReference>
<dbReference type="SUPFAM" id="SSF55961">
    <property type="entry name" value="Bet v1-like"/>
    <property type="match status" value="1"/>
</dbReference>
<keyword evidence="1" id="KW-1133">Transmembrane helix</keyword>
<evidence type="ECO:0000313" key="3">
    <source>
        <dbReference type="Proteomes" id="UP000624701"/>
    </source>
</evidence>
<dbReference type="InterPro" id="IPR011042">
    <property type="entry name" value="6-blade_b-propeller_TolB-like"/>
</dbReference>
<dbReference type="RefSeq" id="WP_188374541.1">
    <property type="nucleotide sequence ID" value="NZ_BMDQ01000002.1"/>
</dbReference>
<dbReference type="EMBL" id="BMDQ01000002">
    <property type="protein sequence ID" value="GGI57630.1"/>
    <property type="molecule type" value="Genomic_DNA"/>
</dbReference>
<comment type="caution">
    <text evidence="2">The sequence shown here is derived from an EMBL/GenBank/DDBJ whole genome shotgun (WGS) entry which is preliminary data.</text>
</comment>
<dbReference type="InterPro" id="IPR023393">
    <property type="entry name" value="START-like_dom_sf"/>
</dbReference>
<proteinExistence type="predicted"/>
<dbReference type="Pfam" id="PF10604">
    <property type="entry name" value="Polyketide_cyc2"/>
    <property type="match status" value="1"/>
</dbReference>
<keyword evidence="1" id="KW-0472">Membrane</keyword>
<gene>
    <name evidence="2" type="ORF">GCM10011444_19390</name>
</gene>
<dbReference type="CDD" id="cd07812">
    <property type="entry name" value="SRPBCC"/>
    <property type="match status" value="1"/>
</dbReference>
<reference evidence="3" key="1">
    <citation type="journal article" date="2019" name="Int. J. Syst. Evol. Microbiol.">
        <title>The Global Catalogue of Microorganisms (GCM) 10K type strain sequencing project: providing services to taxonomists for standard genome sequencing and annotation.</title>
        <authorList>
            <consortium name="The Broad Institute Genomics Platform"/>
            <consortium name="The Broad Institute Genome Sequencing Center for Infectious Disease"/>
            <person name="Wu L."/>
            <person name="Ma J."/>
        </authorList>
    </citation>
    <scope>NUCLEOTIDE SEQUENCE [LARGE SCALE GENOMIC DNA]</scope>
    <source>
        <strain evidence="3">CCM 8681</strain>
    </source>
</reference>
<feature type="transmembrane region" description="Helical" evidence="1">
    <location>
        <begin position="7"/>
        <end position="24"/>
    </location>
</feature>
<name>A0ABQ2BYR2_9FLAO</name>
<organism evidence="2 3">
    <name type="scientific">Winogradskyella haliclonae</name>
    <dbReference type="NCBI Taxonomy" id="2048558"/>
    <lineage>
        <taxon>Bacteria</taxon>
        <taxon>Pseudomonadati</taxon>
        <taxon>Bacteroidota</taxon>
        <taxon>Flavobacteriia</taxon>
        <taxon>Flavobacteriales</taxon>
        <taxon>Flavobacteriaceae</taxon>
        <taxon>Winogradskyella</taxon>
    </lineage>
</organism>
<dbReference type="SUPFAM" id="SSF101898">
    <property type="entry name" value="NHL repeat"/>
    <property type="match status" value="1"/>
</dbReference>
<evidence type="ECO:0000256" key="1">
    <source>
        <dbReference type="SAM" id="Phobius"/>
    </source>
</evidence>
<dbReference type="Gene3D" id="2.120.10.30">
    <property type="entry name" value="TolB, C-terminal domain"/>
    <property type="match status" value="1"/>
</dbReference>
<keyword evidence="1" id="KW-0812">Transmembrane</keyword>
<dbReference type="InterPro" id="IPR019587">
    <property type="entry name" value="Polyketide_cyclase/dehydratase"/>
</dbReference>